<dbReference type="HOGENOM" id="CLU_1832487_0_0_11"/>
<dbReference type="STRING" id="452652.KSE_58790"/>
<sequence>MDAAADELLQSEPGFYVQDGAAGVIVHLVADRGSLARMRRLAVFRLGKAGIGLDLAQDAELLVSELVGNAVRACGDGVPLVVEVATGTDGVRVRGHDPEPGELPRRCGTTAGDRQAEGGRGAAARFGTCAGLGGRLDAGR</sequence>
<proteinExistence type="predicted"/>
<dbReference type="AlphaFoldDB" id="E4N0G5"/>
<feature type="compositionally biased region" description="Basic and acidic residues" evidence="1">
    <location>
        <begin position="91"/>
        <end position="105"/>
    </location>
</feature>
<feature type="region of interest" description="Disordered" evidence="1">
    <location>
        <begin position="91"/>
        <end position="119"/>
    </location>
</feature>
<dbReference type="Proteomes" id="UP000007076">
    <property type="component" value="Chromosome"/>
</dbReference>
<evidence type="ECO:0000256" key="1">
    <source>
        <dbReference type="SAM" id="MobiDB-lite"/>
    </source>
</evidence>
<reference evidence="2 3" key="1">
    <citation type="journal article" date="2010" name="DNA Res.">
        <title>Genome sequence of Kitasatospora setae NBRC 14216T: an evolutionary snapshot of the family Streptomycetaceae.</title>
        <authorList>
            <person name="Ichikawa N."/>
            <person name="Oguchi A."/>
            <person name="Ikeda H."/>
            <person name="Ishikawa J."/>
            <person name="Kitani S."/>
            <person name="Watanabe Y."/>
            <person name="Nakamura S."/>
            <person name="Katano Y."/>
            <person name="Kishi E."/>
            <person name="Sasagawa M."/>
            <person name="Ankai A."/>
            <person name="Fukui S."/>
            <person name="Hashimoto Y."/>
            <person name="Kamata S."/>
            <person name="Otoguro M."/>
            <person name="Tanikawa S."/>
            <person name="Nihira T."/>
            <person name="Horinouchi S."/>
            <person name="Ohnishi Y."/>
            <person name="Hayakawa M."/>
            <person name="Kuzuyama T."/>
            <person name="Arisawa A."/>
            <person name="Nomoto F."/>
            <person name="Miura H."/>
            <person name="Takahashi Y."/>
            <person name="Fujita N."/>
        </authorList>
    </citation>
    <scope>NUCLEOTIDE SEQUENCE [LARGE SCALE GENOMIC DNA]</scope>
    <source>
        <strain evidence="3">ATCC 33774 / DSM 43861 / JCM 3304 / KCC A-0304 / NBRC 14216 / KM-6054</strain>
    </source>
</reference>
<dbReference type="InterPro" id="IPR036890">
    <property type="entry name" value="HATPase_C_sf"/>
</dbReference>
<gene>
    <name evidence="2" type="ordered locus">KSE_58790</name>
</gene>
<evidence type="ECO:0008006" key="4">
    <source>
        <dbReference type="Google" id="ProtNLM"/>
    </source>
</evidence>
<organism evidence="2 3">
    <name type="scientific">Kitasatospora setae (strain ATCC 33774 / DSM 43861 / JCM 3304 / KCC A-0304 / NBRC 14216 / KM-6054)</name>
    <name type="common">Streptomyces setae</name>
    <dbReference type="NCBI Taxonomy" id="452652"/>
    <lineage>
        <taxon>Bacteria</taxon>
        <taxon>Bacillati</taxon>
        <taxon>Actinomycetota</taxon>
        <taxon>Actinomycetes</taxon>
        <taxon>Kitasatosporales</taxon>
        <taxon>Streptomycetaceae</taxon>
        <taxon>Kitasatospora</taxon>
    </lineage>
</organism>
<dbReference type="Gene3D" id="3.30.565.10">
    <property type="entry name" value="Histidine kinase-like ATPase, C-terminal domain"/>
    <property type="match status" value="1"/>
</dbReference>
<protein>
    <recommendedName>
        <fullName evidence="4">Histidine kinase/HSP90-like ATPase domain-containing protein</fullName>
    </recommendedName>
</protein>
<dbReference type="EMBL" id="AP010968">
    <property type="protein sequence ID" value="BAJ31649.1"/>
    <property type="molecule type" value="Genomic_DNA"/>
</dbReference>
<accession>E4N0G5</accession>
<dbReference type="RefSeq" id="WP_014138946.1">
    <property type="nucleotide sequence ID" value="NC_016109.1"/>
</dbReference>
<dbReference type="KEGG" id="ksk:KSE_58790"/>
<keyword evidence="3" id="KW-1185">Reference proteome</keyword>
<name>E4N0G5_KITSK</name>
<dbReference type="eggNOG" id="COG2172">
    <property type="taxonomic scope" value="Bacteria"/>
</dbReference>
<evidence type="ECO:0000313" key="2">
    <source>
        <dbReference type="EMBL" id="BAJ31649.1"/>
    </source>
</evidence>
<evidence type="ECO:0000313" key="3">
    <source>
        <dbReference type="Proteomes" id="UP000007076"/>
    </source>
</evidence>